<dbReference type="FunFam" id="3.90.79.10:FF:000060">
    <property type="entry name" value="Nudix hydrolase 1"/>
    <property type="match status" value="1"/>
</dbReference>
<reference evidence="3" key="1">
    <citation type="journal article" date="2020" name="Stud. Mycol.">
        <title>101 Dothideomycetes genomes: a test case for predicting lifestyles and emergence of pathogens.</title>
        <authorList>
            <person name="Haridas S."/>
            <person name="Albert R."/>
            <person name="Binder M."/>
            <person name="Bloem J."/>
            <person name="Labutti K."/>
            <person name="Salamov A."/>
            <person name="Andreopoulos B."/>
            <person name="Baker S."/>
            <person name="Barry K."/>
            <person name="Bills G."/>
            <person name="Bluhm B."/>
            <person name="Cannon C."/>
            <person name="Castanera R."/>
            <person name="Culley D."/>
            <person name="Daum C."/>
            <person name="Ezra D."/>
            <person name="Gonzalez J."/>
            <person name="Henrissat B."/>
            <person name="Kuo A."/>
            <person name="Liang C."/>
            <person name="Lipzen A."/>
            <person name="Lutzoni F."/>
            <person name="Magnuson J."/>
            <person name="Mondo S."/>
            <person name="Nolan M."/>
            <person name="Ohm R."/>
            <person name="Pangilinan J."/>
            <person name="Park H.-J."/>
            <person name="Ramirez L."/>
            <person name="Alfaro M."/>
            <person name="Sun H."/>
            <person name="Tritt A."/>
            <person name="Yoshinaga Y."/>
            <person name="Zwiers L.-H."/>
            <person name="Turgeon B."/>
            <person name="Goodwin S."/>
            <person name="Spatafora J."/>
            <person name="Crous P."/>
            <person name="Grigoriev I."/>
        </authorList>
    </citation>
    <scope>NUCLEOTIDE SEQUENCE</scope>
    <source>
        <strain evidence="3">CBS 175.79</strain>
    </source>
</reference>
<dbReference type="GO" id="GO:0005829">
    <property type="term" value="C:cytosol"/>
    <property type="evidence" value="ECO:0007669"/>
    <property type="project" value="TreeGrafter"/>
</dbReference>
<dbReference type="GO" id="GO:0006203">
    <property type="term" value="P:dGTP catabolic process"/>
    <property type="evidence" value="ECO:0007669"/>
    <property type="project" value="TreeGrafter"/>
</dbReference>
<dbReference type="InterPro" id="IPR000086">
    <property type="entry name" value="NUDIX_hydrolase_dom"/>
</dbReference>
<dbReference type="Pfam" id="PF00293">
    <property type="entry name" value="NUDIX"/>
    <property type="match status" value="1"/>
</dbReference>
<dbReference type="Gene3D" id="3.90.79.10">
    <property type="entry name" value="Nucleoside Triphosphate Pyrophosphohydrolase"/>
    <property type="match status" value="1"/>
</dbReference>
<accession>A0A6A5Y2L3</accession>
<dbReference type="InterPro" id="IPR015797">
    <property type="entry name" value="NUDIX_hydrolase-like_dom_sf"/>
</dbReference>
<dbReference type="PROSITE" id="PS00893">
    <property type="entry name" value="NUDIX_BOX"/>
    <property type="match status" value="1"/>
</dbReference>
<evidence type="ECO:0000313" key="3">
    <source>
        <dbReference type="EMBL" id="KAF2019277.1"/>
    </source>
</evidence>
<keyword evidence="1" id="KW-0378">Hydrolase</keyword>
<feature type="domain" description="Nudix hydrolase" evidence="2">
    <location>
        <begin position="10"/>
        <end position="145"/>
    </location>
</feature>
<dbReference type="AlphaFoldDB" id="A0A6A5Y2L3"/>
<dbReference type="OrthoDB" id="447842at2759"/>
<dbReference type="RefSeq" id="XP_033387616.1">
    <property type="nucleotide sequence ID" value="XM_033530847.1"/>
</dbReference>
<feature type="non-terminal residue" evidence="3">
    <location>
        <position position="145"/>
    </location>
</feature>
<dbReference type="GO" id="GO:0035539">
    <property type="term" value="F:8-oxo-7,8-dihydrodeoxyguanosine triphosphate pyrophosphatase activity"/>
    <property type="evidence" value="ECO:0007669"/>
    <property type="project" value="TreeGrafter"/>
</dbReference>
<dbReference type="EMBL" id="ML978067">
    <property type="protein sequence ID" value="KAF2019277.1"/>
    <property type="molecule type" value="Genomic_DNA"/>
</dbReference>
<sequence length="145" mass="16146">MSSQPSEADRPKIGVGVIIHDRRGNIIMGQRTTSPGKGTLQLPGGHLEHSETFASCAVRETREETGLEVADVRFLTATNTVFPPEEGEQRGKHYVTVFVTAVVSEGSERKAPVNMEPNKCDGWEWVAWRDMWDWAGEHIAEREGE</sequence>
<dbReference type="PANTHER" id="PTHR16099">
    <property type="entry name" value="8-OXO-DGTP DIPHOSPHATES NUDT15"/>
    <property type="match status" value="1"/>
</dbReference>
<dbReference type="GeneID" id="54288244"/>
<dbReference type="PANTHER" id="PTHR16099:SF5">
    <property type="entry name" value="NUCLEOTIDE TRIPHOSPHATE DIPHOSPHATASE NUDT15"/>
    <property type="match status" value="1"/>
</dbReference>
<evidence type="ECO:0000259" key="2">
    <source>
        <dbReference type="PROSITE" id="PS51462"/>
    </source>
</evidence>
<organism evidence="3 4">
    <name type="scientific">Aaosphaeria arxii CBS 175.79</name>
    <dbReference type="NCBI Taxonomy" id="1450172"/>
    <lineage>
        <taxon>Eukaryota</taxon>
        <taxon>Fungi</taxon>
        <taxon>Dikarya</taxon>
        <taxon>Ascomycota</taxon>
        <taxon>Pezizomycotina</taxon>
        <taxon>Dothideomycetes</taxon>
        <taxon>Pleosporomycetidae</taxon>
        <taxon>Pleosporales</taxon>
        <taxon>Pleosporales incertae sedis</taxon>
        <taxon>Aaosphaeria</taxon>
    </lineage>
</organism>
<keyword evidence="4" id="KW-1185">Reference proteome</keyword>
<dbReference type="PROSITE" id="PS51462">
    <property type="entry name" value="NUDIX"/>
    <property type="match status" value="1"/>
</dbReference>
<dbReference type="SUPFAM" id="SSF55811">
    <property type="entry name" value="Nudix"/>
    <property type="match status" value="1"/>
</dbReference>
<proteinExistence type="predicted"/>
<evidence type="ECO:0000313" key="4">
    <source>
        <dbReference type="Proteomes" id="UP000799778"/>
    </source>
</evidence>
<name>A0A6A5Y2L3_9PLEO</name>
<dbReference type="InterPro" id="IPR020084">
    <property type="entry name" value="NUDIX_hydrolase_CS"/>
</dbReference>
<protein>
    <recommendedName>
        <fullName evidence="2">Nudix hydrolase domain-containing protein</fullName>
    </recommendedName>
</protein>
<gene>
    <name evidence="3" type="ORF">BU24DRAFT_447815</name>
</gene>
<dbReference type="CDD" id="cd04678">
    <property type="entry name" value="NUDIX_MTH2_Nudt15"/>
    <property type="match status" value="1"/>
</dbReference>
<dbReference type="Proteomes" id="UP000799778">
    <property type="component" value="Unassembled WGS sequence"/>
</dbReference>
<evidence type="ECO:0000256" key="1">
    <source>
        <dbReference type="ARBA" id="ARBA00022801"/>
    </source>
</evidence>